<dbReference type="InterPro" id="IPR027417">
    <property type="entry name" value="P-loop_NTPase"/>
</dbReference>
<dbReference type="PANTHER" id="PTHR24029">
    <property type="entry name" value="UVRABC SYSTEM PROTEIN B"/>
    <property type="match status" value="1"/>
</dbReference>
<keyword evidence="1" id="KW-0547">Nucleotide-binding</keyword>
<dbReference type="InterPro" id="IPR004807">
    <property type="entry name" value="UvrB"/>
</dbReference>
<evidence type="ECO:0000256" key="1">
    <source>
        <dbReference type="ARBA" id="ARBA00022741"/>
    </source>
</evidence>
<feature type="non-terminal residue" evidence="4">
    <location>
        <position position="1"/>
    </location>
</feature>
<dbReference type="AlphaFoldDB" id="A0A2M8G792"/>
<dbReference type="Pfam" id="PF17757">
    <property type="entry name" value="UvrB_inter"/>
    <property type="match status" value="1"/>
</dbReference>
<organism evidence="4 5">
    <name type="scientific">candidate division WWE3 bacterium CG_4_8_14_3_um_filter_42_11</name>
    <dbReference type="NCBI Taxonomy" id="1975076"/>
    <lineage>
        <taxon>Bacteria</taxon>
        <taxon>Katanobacteria</taxon>
    </lineage>
</organism>
<evidence type="ECO:0000256" key="2">
    <source>
        <dbReference type="ARBA" id="ARBA00022840"/>
    </source>
</evidence>
<reference evidence="5" key="1">
    <citation type="submission" date="2017-09" db="EMBL/GenBank/DDBJ databases">
        <title>Depth-based differentiation of microbial function through sediment-hosted aquifers and enrichment of novel symbionts in the deep terrestrial subsurface.</title>
        <authorList>
            <person name="Probst A.J."/>
            <person name="Ladd B."/>
            <person name="Jarett J.K."/>
            <person name="Geller-Mcgrath D.E."/>
            <person name="Sieber C.M.K."/>
            <person name="Emerson J.B."/>
            <person name="Anantharaman K."/>
            <person name="Thomas B.C."/>
            <person name="Malmstrom R."/>
            <person name="Stieglmeier M."/>
            <person name="Klingl A."/>
            <person name="Woyke T."/>
            <person name="Ryan C.M."/>
            <person name="Banfield J.F."/>
        </authorList>
    </citation>
    <scope>NUCLEOTIDE SEQUENCE [LARGE SCALE GENOMIC DNA]</scope>
</reference>
<dbReference type="EMBL" id="PFQS01000038">
    <property type="protein sequence ID" value="PJC68995.1"/>
    <property type="molecule type" value="Genomic_DNA"/>
</dbReference>
<dbReference type="InterPro" id="IPR041471">
    <property type="entry name" value="UvrB_inter"/>
</dbReference>
<comment type="caution">
    <text evidence="4">The sequence shown here is derived from an EMBL/GenBank/DDBJ whole genome shotgun (WGS) entry which is preliminary data.</text>
</comment>
<gene>
    <name evidence="4" type="ORF">CO015_02030</name>
</gene>
<sequence>ELIDKLRLSATTSLLTRQDVIVVASVSCIYNIGSPIEYGKYLVTLKKGHEYRREALFRDLIRLRYERNDLSPKRGMYAVKG</sequence>
<proteinExistence type="predicted"/>
<feature type="domain" description="UvrB interaction" evidence="3">
    <location>
        <begin position="43"/>
        <end position="81"/>
    </location>
</feature>
<dbReference type="GO" id="GO:0003677">
    <property type="term" value="F:DNA binding"/>
    <property type="evidence" value="ECO:0007669"/>
    <property type="project" value="InterPro"/>
</dbReference>
<feature type="non-terminal residue" evidence="4">
    <location>
        <position position="81"/>
    </location>
</feature>
<accession>A0A2M8G792</accession>
<evidence type="ECO:0000313" key="4">
    <source>
        <dbReference type="EMBL" id="PJC68995.1"/>
    </source>
</evidence>
<dbReference type="Proteomes" id="UP000229438">
    <property type="component" value="Unassembled WGS sequence"/>
</dbReference>
<dbReference type="SUPFAM" id="SSF52540">
    <property type="entry name" value="P-loop containing nucleoside triphosphate hydrolases"/>
    <property type="match status" value="1"/>
</dbReference>
<name>A0A2M8G792_UNCKA</name>
<protein>
    <submittedName>
        <fullName evidence="4">Excinuclease ABC subunit B</fullName>
    </submittedName>
</protein>
<evidence type="ECO:0000313" key="5">
    <source>
        <dbReference type="Proteomes" id="UP000229438"/>
    </source>
</evidence>
<dbReference type="PANTHER" id="PTHR24029:SF0">
    <property type="entry name" value="UVRABC SYSTEM PROTEIN B"/>
    <property type="match status" value="1"/>
</dbReference>
<evidence type="ECO:0000259" key="3">
    <source>
        <dbReference type="Pfam" id="PF17757"/>
    </source>
</evidence>
<keyword evidence="2" id="KW-0067">ATP-binding</keyword>
<dbReference type="GO" id="GO:0005524">
    <property type="term" value="F:ATP binding"/>
    <property type="evidence" value="ECO:0007669"/>
    <property type="project" value="UniProtKB-KW"/>
</dbReference>
<dbReference type="GO" id="GO:0016887">
    <property type="term" value="F:ATP hydrolysis activity"/>
    <property type="evidence" value="ECO:0007669"/>
    <property type="project" value="InterPro"/>
</dbReference>
<dbReference type="GO" id="GO:0009380">
    <property type="term" value="C:excinuclease repair complex"/>
    <property type="evidence" value="ECO:0007669"/>
    <property type="project" value="InterPro"/>
</dbReference>
<dbReference type="Gene3D" id="3.40.50.300">
    <property type="entry name" value="P-loop containing nucleotide triphosphate hydrolases"/>
    <property type="match status" value="1"/>
</dbReference>
<dbReference type="GO" id="GO:0006289">
    <property type="term" value="P:nucleotide-excision repair"/>
    <property type="evidence" value="ECO:0007669"/>
    <property type="project" value="InterPro"/>
</dbReference>